<evidence type="ECO:0000256" key="1">
    <source>
        <dbReference type="ARBA" id="ARBA00009254"/>
    </source>
</evidence>
<dbReference type="OrthoDB" id="9815192at2"/>
<organism evidence="6 7">
    <name type="scientific">Neosynechococcus sphagnicola sy1</name>
    <dbReference type="NCBI Taxonomy" id="1497020"/>
    <lineage>
        <taxon>Bacteria</taxon>
        <taxon>Bacillati</taxon>
        <taxon>Cyanobacteriota</taxon>
        <taxon>Cyanophyceae</taxon>
        <taxon>Neosynechococcales</taxon>
        <taxon>Neosynechococcaceae</taxon>
        <taxon>Neosynechococcus</taxon>
    </lineage>
</organism>
<dbReference type="Gene3D" id="1.10.287.310">
    <property type="match status" value="1"/>
</dbReference>
<dbReference type="NCBIfam" id="TIGR00012">
    <property type="entry name" value="L29"/>
    <property type="match status" value="1"/>
</dbReference>
<dbReference type="PANTHER" id="PTHR10916:SF0">
    <property type="entry name" value="LARGE RIBOSOMAL SUBUNIT PROTEIN UL29C"/>
    <property type="match status" value="1"/>
</dbReference>
<dbReference type="InterPro" id="IPR036049">
    <property type="entry name" value="Ribosomal_uL29_sf"/>
</dbReference>
<dbReference type="PANTHER" id="PTHR10916">
    <property type="entry name" value="60S RIBOSOMAL PROTEIN L35/50S RIBOSOMAL PROTEIN L29"/>
    <property type="match status" value="1"/>
</dbReference>
<dbReference type="InterPro" id="IPR050063">
    <property type="entry name" value="Ribosomal_protein_uL29"/>
</dbReference>
<dbReference type="PROSITE" id="PS00579">
    <property type="entry name" value="RIBOSOMAL_L29"/>
    <property type="match status" value="1"/>
</dbReference>
<name>A0A098TMH6_9CYAN</name>
<dbReference type="HAMAP" id="MF_00374">
    <property type="entry name" value="Ribosomal_uL29"/>
    <property type="match status" value="1"/>
</dbReference>
<proteinExistence type="inferred from homology"/>
<dbReference type="CDD" id="cd00427">
    <property type="entry name" value="Ribosomal_L29_HIP"/>
    <property type="match status" value="1"/>
</dbReference>
<evidence type="ECO:0000313" key="7">
    <source>
        <dbReference type="Proteomes" id="UP000030170"/>
    </source>
</evidence>
<dbReference type="STRING" id="1497020.DO97_03280"/>
<keyword evidence="2 5" id="KW-0689">Ribosomal protein</keyword>
<evidence type="ECO:0000256" key="4">
    <source>
        <dbReference type="ARBA" id="ARBA00035204"/>
    </source>
</evidence>
<keyword evidence="3 5" id="KW-0687">Ribonucleoprotein</keyword>
<dbReference type="EMBL" id="JJML01000016">
    <property type="protein sequence ID" value="KGF73062.1"/>
    <property type="molecule type" value="Genomic_DNA"/>
</dbReference>
<gene>
    <name evidence="5" type="primary">rpmC</name>
    <name evidence="5" type="synonym">rpl29</name>
    <name evidence="6" type="ORF">DO97_03280</name>
</gene>
<dbReference type="AlphaFoldDB" id="A0A098TMH6"/>
<evidence type="ECO:0000313" key="6">
    <source>
        <dbReference type="EMBL" id="KGF73062.1"/>
    </source>
</evidence>
<comment type="similarity">
    <text evidence="1 5">Belongs to the universal ribosomal protein uL29 family.</text>
</comment>
<accession>A0A098TMH6</accession>
<sequence>MPLSKISDFRSLSDQELAAQISVSKRELFELRLLKATRRLEKPHQFKQARHRIAQLMTIEQERLRVPVSAESVATQE</sequence>
<comment type="caution">
    <text evidence="6">The sequence shown here is derived from an EMBL/GenBank/DDBJ whole genome shotgun (WGS) entry which is preliminary data.</text>
</comment>
<dbReference type="Proteomes" id="UP000030170">
    <property type="component" value="Unassembled WGS sequence"/>
</dbReference>
<evidence type="ECO:0000256" key="3">
    <source>
        <dbReference type="ARBA" id="ARBA00023274"/>
    </source>
</evidence>
<dbReference type="RefSeq" id="WP_036532301.1">
    <property type="nucleotide sequence ID" value="NZ_JJML01000016.1"/>
</dbReference>
<dbReference type="Pfam" id="PF00831">
    <property type="entry name" value="Ribosomal_L29"/>
    <property type="match status" value="1"/>
</dbReference>
<dbReference type="GO" id="GO:0006412">
    <property type="term" value="P:translation"/>
    <property type="evidence" value="ECO:0007669"/>
    <property type="project" value="UniProtKB-UniRule"/>
</dbReference>
<dbReference type="SUPFAM" id="SSF46561">
    <property type="entry name" value="Ribosomal protein L29 (L29p)"/>
    <property type="match status" value="1"/>
</dbReference>
<reference evidence="6 7" key="1">
    <citation type="journal article" date="2014" name="Mol. Ecol.">
        <title>Evolution of Synechococcus.</title>
        <authorList>
            <person name="Dvorak P."/>
            <person name="Casamatta D."/>
            <person name="Hasler P."/>
            <person name="Poulickova A."/>
            <person name="Ondrej V."/>
            <person name="Sanges R."/>
        </authorList>
    </citation>
    <scope>NUCLEOTIDE SEQUENCE [LARGE SCALE GENOMIC DNA]</scope>
    <source>
        <strain evidence="6 7">CAUP A 1101</strain>
    </source>
</reference>
<dbReference type="GO" id="GO:0022625">
    <property type="term" value="C:cytosolic large ribosomal subunit"/>
    <property type="evidence" value="ECO:0007669"/>
    <property type="project" value="TreeGrafter"/>
</dbReference>
<keyword evidence="7" id="KW-1185">Reference proteome</keyword>
<evidence type="ECO:0000256" key="5">
    <source>
        <dbReference type="HAMAP-Rule" id="MF_00374"/>
    </source>
</evidence>
<evidence type="ECO:0000256" key="2">
    <source>
        <dbReference type="ARBA" id="ARBA00022980"/>
    </source>
</evidence>
<dbReference type="GO" id="GO:0003735">
    <property type="term" value="F:structural constituent of ribosome"/>
    <property type="evidence" value="ECO:0007669"/>
    <property type="project" value="InterPro"/>
</dbReference>
<dbReference type="InterPro" id="IPR001854">
    <property type="entry name" value="Ribosomal_uL29"/>
</dbReference>
<dbReference type="InterPro" id="IPR018254">
    <property type="entry name" value="Ribosomal_uL29_CS"/>
</dbReference>
<protein>
    <recommendedName>
        <fullName evidence="4 5">Large ribosomal subunit protein uL29</fullName>
    </recommendedName>
</protein>